<dbReference type="SUPFAM" id="SSF159664">
    <property type="entry name" value="CobE/GbiG C-terminal domain-like"/>
    <property type="match status" value="1"/>
</dbReference>
<dbReference type="PROSITE" id="PS00105">
    <property type="entry name" value="AA_TRANSFER_CLASS_1"/>
    <property type="match status" value="1"/>
</dbReference>
<keyword evidence="2" id="KW-0663">Pyridoxal phosphate</keyword>
<evidence type="ECO:0000256" key="1">
    <source>
        <dbReference type="ARBA" id="ARBA00001933"/>
    </source>
</evidence>
<dbReference type="SUPFAM" id="SSF53383">
    <property type="entry name" value="PLP-dependent transferases"/>
    <property type="match status" value="1"/>
</dbReference>
<feature type="coiled-coil region" evidence="4">
    <location>
        <begin position="361"/>
        <end position="388"/>
    </location>
</feature>
<dbReference type="GO" id="GO:0048472">
    <property type="term" value="F:threonine-phosphate decarboxylase activity"/>
    <property type="evidence" value="ECO:0007669"/>
    <property type="project" value="UniProtKB-EC"/>
</dbReference>
<dbReference type="Proteomes" id="UP001612915">
    <property type="component" value="Unassembled WGS sequence"/>
</dbReference>
<dbReference type="EMBL" id="JBITLV010000002">
    <property type="protein sequence ID" value="MFI7586823.1"/>
    <property type="molecule type" value="Genomic_DNA"/>
</dbReference>
<evidence type="ECO:0000259" key="5">
    <source>
        <dbReference type="Pfam" id="PF00155"/>
    </source>
</evidence>
<dbReference type="Gene3D" id="3.40.640.10">
    <property type="entry name" value="Type I PLP-dependent aspartate aminotransferase-like (Major domain)"/>
    <property type="match status" value="1"/>
</dbReference>
<evidence type="ECO:0000259" key="6">
    <source>
        <dbReference type="Pfam" id="PF01890"/>
    </source>
</evidence>
<dbReference type="InterPro" id="IPR015422">
    <property type="entry name" value="PyrdxlP-dep_Trfase_small"/>
</dbReference>
<sequence length="475" mass="49980">MTERLVVGVGLRPSATPEALRKAVETGLRIARVRAGDDAVVTTLATLDVRVEHDAVVEVVALLQVDVRGFAPELLAAQPVSQRSPQAEEALGTPAVAEAAVLALGGDVVVPKTVGDGVTVAVGRLPDLHHHGDVEARAAANLVDLAVNVRPGGPPEWLRDRIVTSLADLGTYPDPAHAVAAVAERHGRRLDEVLLTAGGAEAFTLVARALDPALAAVVHPQFTEPEAALRAANRPVTRVPLTPPYTFDPALVPESADLVMIGNPTNPTSVLHPRDAIAELARPGRVLVVDEAFMDAVPGEPETLTGERLPGLVVVRSLTKTWALAGLRVGYVVGDPAVLAKLAAAQPMWSVSGPALAAAAATAGERAVAEAQRRAVDLEAQREYLIERLARIDGLAVVPGSRAPFVLLRGPIGTGPHALYDGLRARGWLARRGDTFPGLGHGWVRVAVRDRDTTDRFTHDLATLLHPPADTPERP</sequence>
<name>A0ABW8ALG2_9ACTN</name>
<dbReference type="InterPro" id="IPR015421">
    <property type="entry name" value="PyrdxlP-dep_Trfase_major"/>
</dbReference>
<dbReference type="CDD" id="cd00609">
    <property type="entry name" value="AAT_like"/>
    <property type="match status" value="1"/>
</dbReference>
<feature type="domain" description="Aminotransferase class I/classII large" evidence="5">
    <location>
        <begin position="141"/>
        <end position="457"/>
    </location>
</feature>
<dbReference type="InterPro" id="IPR015424">
    <property type="entry name" value="PyrdxlP-dep_Trfase"/>
</dbReference>
<evidence type="ECO:0000313" key="8">
    <source>
        <dbReference type="Proteomes" id="UP001612915"/>
    </source>
</evidence>
<keyword evidence="8" id="KW-1185">Reference proteome</keyword>
<keyword evidence="7" id="KW-0456">Lyase</keyword>
<dbReference type="Pfam" id="PF00155">
    <property type="entry name" value="Aminotran_1_2"/>
    <property type="match status" value="1"/>
</dbReference>
<dbReference type="Gene3D" id="3.90.1150.10">
    <property type="entry name" value="Aspartate Aminotransferase, domain 1"/>
    <property type="match status" value="1"/>
</dbReference>
<comment type="similarity">
    <text evidence="3">Belongs to the class-I pyridoxal-phosphate-dependent aminotransferase family.</text>
</comment>
<evidence type="ECO:0000256" key="3">
    <source>
        <dbReference type="RuleBase" id="RU000481"/>
    </source>
</evidence>
<feature type="domain" description="CobE/GbiG C-terminal" evidence="6">
    <location>
        <begin position="5"/>
        <end position="122"/>
    </location>
</feature>
<dbReference type="InterPro" id="IPR002750">
    <property type="entry name" value="CobE/GbiG_C"/>
</dbReference>
<dbReference type="PANTHER" id="PTHR42885">
    <property type="entry name" value="HISTIDINOL-PHOSPHATE AMINOTRANSFERASE-RELATED"/>
    <property type="match status" value="1"/>
</dbReference>
<organism evidence="7 8">
    <name type="scientific">Spongisporangium articulatum</name>
    <dbReference type="NCBI Taxonomy" id="3362603"/>
    <lineage>
        <taxon>Bacteria</taxon>
        <taxon>Bacillati</taxon>
        <taxon>Actinomycetota</taxon>
        <taxon>Actinomycetes</taxon>
        <taxon>Kineosporiales</taxon>
        <taxon>Kineosporiaceae</taxon>
        <taxon>Spongisporangium</taxon>
    </lineage>
</organism>
<dbReference type="InterPro" id="IPR004838">
    <property type="entry name" value="NHTrfase_class1_PyrdxlP-BS"/>
</dbReference>
<dbReference type="Pfam" id="PF01890">
    <property type="entry name" value="CbiG_C"/>
    <property type="match status" value="1"/>
</dbReference>
<dbReference type="EC" id="2.6.1.-" evidence="3"/>
<dbReference type="NCBIfam" id="NF005915">
    <property type="entry name" value="PRK07908.1"/>
    <property type="match status" value="1"/>
</dbReference>
<protein>
    <recommendedName>
        <fullName evidence="3">Aminotransferase</fullName>
        <ecNumber evidence="3">2.6.1.-</ecNumber>
    </recommendedName>
</protein>
<keyword evidence="3" id="KW-0032">Aminotransferase</keyword>
<accession>A0ABW8ALG2</accession>
<dbReference type="Gene3D" id="3.30.420.180">
    <property type="entry name" value="CobE/GbiG C-terminal domain"/>
    <property type="match status" value="1"/>
</dbReference>
<evidence type="ECO:0000256" key="4">
    <source>
        <dbReference type="SAM" id="Coils"/>
    </source>
</evidence>
<dbReference type="RefSeq" id="WP_398277300.1">
    <property type="nucleotide sequence ID" value="NZ_JBITLV010000002.1"/>
</dbReference>
<dbReference type="InterPro" id="IPR004839">
    <property type="entry name" value="Aminotransferase_I/II_large"/>
</dbReference>
<evidence type="ECO:0000256" key="2">
    <source>
        <dbReference type="ARBA" id="ARBA00022898"/>
    </source>
</evidence>
<dbReference type="PANTHER" id="PTHR42885:SF1">
    <property type="entry name" value="THREONINE-PHOSPHATE DECARBOXYLASE"/>
    <property type="match status" value="1"/>
</dbReference>
<gene>
    <name evidence="7" type="primary">cobC</name>
    <name evidence="7" type="ORF">ACIB24_07090</name>
</gene>
<reference evidence="7 8" key="1">
    <citation type="submission" date="2024-10" db="EMBL/GenBank/DDBJ databases">
        <title>The Natural Products Discovery Center: Release of the First 8490 Sequenced Strains for Exploring Actinobacteria Biosynthetic Diversity.</title>
        <authorList>
            <person name="Kalkreuter E."/>
            <person name="Kautsar S.A."/>
            <person name="Yang D."/>
            <person name="Bader C.D."/>
            <person name="Teijaro C.N."/>
            <person name="Fluegel L."/>
            <person name="Davis C.M."/>
            <person name="Simpson J.R."/>
            <person name="Lauterbach L."/>
            <person name="Steele A.D."/>
            <person name="Gui C."/>
            <person name="Meng S."/>
            <person name="Li G."/>
            <person name="Viehrig K."/>
            <person name="Ye F."/>
            <person name="Su P."/>
            <person name="Kiefer A.F."/>
            <person name="Nichols A."/>
            <person name="Cepeda A.J."/>
            <person name="Yan W."/>
            <person name="Fan B."/>
            <person name="Jiang Y."/>
            <person name="Adhikari A."/>
            <person name="Zheng C.-J."/>
            <person name="Schuster L."/>
            <person name="Cowan T.M."/>
            <person name="Smanski M.J."/>
            <person name="Chevrette M.G."/>
            <person name="De Carvalho L.P.S."/>
            <person name="Shen B."/>
        </authorList>
    </citation>
    <scope>NUCLEOTIDE SEQUENCE [LARGE SCALE GENOMIC DNA]</scope>
    <source>
        <strain evidence="7 8">NPDC049639</strain>
    </source>
</reference>
<dbReference type="InterPro" id="IPR036518">
    <property type="entry name" value="CobE/GbiG_C_sf"/>
</dbReference>
<keyword evidence="3" id="KW-0808">Transferase</keyword>
<comment type="cofactor">
    <cofactor evidence="1 3">
        <name>pyridoxal 5'-phosphate</name>
        <dbReference type="ChEBI" id="CHEBI:597326"/>
    </cofactor>
</comment>
<comment type="caution">
    <text evidence="7">The sequence shown here is derived from an EMBL/GenBank/DDBJ whole genome shotgun (WGS) entry which is preliminary data.</text>
</comment>
<proteinExistence type="inferred from homology"/>
<evidence type="ECO:0000313" key="7">
    <source>
        <dbReference type="EMBL" id="MFI7586823.1"/>
    </source>
</evidence>
<keyword evidence="4" id="KW-0175">Coiled coil</keyword>